<dbReference type="Proteomes" id="UP000649617">
    <property type="component" value="Unassembled WGS sequence"/>
</dbReference>
<organism evidence="1 2">
    <name type="scientific">Symbiodinium pilosum</name>
    <name type="common">Dinoflagellate</name>
    <dbReference type="NCBI Taxonomy" id="2952"/>
    <lineage>
        <taxon>Eukaryota</taxon>
        <taxon>Sar</taxon>
        <taxon>Alveolata</taxon>
        <taxon>Dinophyceae</taxon>
        <taxon>Suessiales</taxon>
        <taxon>Symbiodiniaceae</taxon>
        <taxon>Symbiodinium</taxon>
    </lineage>
</organism>
<name>A0A812N6H2_SYMPI</name>
<accession>A0A812N6H2</accession>
<comment type="caution">
    <text evidence="1">The sequence shown here is derived from an EMBL/GenBank/DDBJ whole genome shotgun (WGS) entry which is preliminary data.</text>
</comment>
<evidence type="ECO:0000313" key="1">
    <source>
        <dbReference type="EMBL" id="CAE7291285.1"/>
    </source>
</evidence>
<dbReference type="EMBL" id="CAJNIZ010009970">
    <property type="protein sequence ID" value="CAE7291285.1"/>
    <property type="molecule type" value="Genomic_DNA"/>
</dbReference>
<gene>
    <name evidence="1" type="ORF">SPIL2461_LOCUS6539</name>
</gene>
<keyword evidence="2" id="KW-1185">Reference proteome</keyword>
<protein>
    <submittedName>
        <fullName evidence="1">Uncharacterized protein</fullName>
    </submittedName>
</protein>
<proteinExistence type="predicted"/>
<evidence type="ECO:0000313" key="2">
    <source>
        <dbReference type="Proteomes" id="UP000649617"/>
    </source>
</evidence>
<reference evidence="1" key="1">
    <citation type="submission" date="2021-02" db="EMBL/GenBank/DDBJ databases">
        <authorList>
            <person name="Dougan E. K."/>
            <person name="Rhodes N."/>
            <person name="Thang M."/>
            <person name="Chan C."/>
        </authorList>
    </citation>
    <scope>NUCLEOTIDE SEQUENCE</scope>
</reference>
<feature type="non-terminal residue" evidence="1">
    <location>
        <position position="205"/>
    </location>
</feature>
<sequence>DALQNGSTPCLMLALRQEPILSFWPFGFPDSAVALPLSPRLPPWKKAAGAVLPCHELRSLVEAASLRCLLLAGWDGKRLRVAVVKLAKQGLLPEPGEQVAVRSEVPLASSGCISPDAMHVDASGQLWLAEAEALAAWHLPSGTFLGRWRPSWPGLRPSALCTHGERLLVAGGTGLARSETFGRPILLSFRPNLTESQSAPKPLQA</sequence>
<dbReference type="AlphaFoldDB" id="A0A812N6H2"/>